<keyword evidence="2" id="KW-1185">Reference proteome</keyword>
<feature type="non-terminal residue" evidence="1">
    <location>
        <position position="63"/>
    </location>
</feature>
<feature type="non-terminal residue" evidence="1">
    <location>
        <position position="1"/>
    </location>
</feature>
<proteinExistence type="predicted"/>
<protein>
    <submittedName>
        <fullName evidence="1">Uncharacterized protein</fullName>
    </submittedName>
</protein>
<evidence type="ECO:0000313" key="1">
    <source>
        <dbReference type="EMBL" id="CAF4906652.1"/>
    </source>
</evidence>
<reference evidence="1" key="1">
    <citation type="submission" date="2021-02" db="EMBL/GenBank/DDBJ databases">
        <authorList>
            <person name="Nowell W R."/>
        </authorList>
    </citation>
    <scope>NUCLEOTIDE SEQUENCE</scope>
</reference>
<dbReference type="Proteomes" id="UP000663873">
    <property type="component" value="Unassembled WGS sequence"/>
</dbReference>
<comment type="caution">
    <text evidence="1">The sequence shown here is derived from an EMBL/GenBank/DDBJ whole genome shotgun (WGS) entry which is preliminary data.</text>
</comment>
<dbReference type="EMBL" id="CAJOBP010078488">
    <property type="protein sequence ID" value="CAF4906652.1"/>
    <property type="molecule type" value="Genomic_DNA"/>
</dbReference>
<organism evidence="1 2">
    <name type="scientific">Rotaria socialis</name>
    <dbReference type="NCBI Taxonomy" id="392032"/>
    <lineage>
        <taxon>Eukaryota</taxon>
        <taxon>Metazoa</taxon>
        <taxon>Spiralia</taxon>
        <taxon>Gnathifera</taxon>
        <taxon>Rotifera</taxon>
        <taxon>Eurotatoria</taxon>
        <taxon>Bdelloidea</taxon>
        <taxon>Philodinida</taxon>
        <taxon>Philodinidae</taxon>
        <taxon>Rotaria</taxon>
    </lineage>
</organism>
<evidence type="ECO:0000313" key="2">
    <source>
        <dbReference type="Proteomes" id="UP000663873"/>
    </source>
</evidence>
<sequence length="63" mass="6633">ISNVSVPTAVDSISSTFIEKQNKLSVLTQPEITNQSKPIKLGAVGSNVFVQSSSTDQQISNVA</sequence>
<dbReference type="AlphaFoldDB" id="A0A821VH47"/>
<accession>A0A821VH47</accession>
<name>A0A821VH47_9BILA</name>
<gene>
    <name evidence="1" type="ORF">UJA718_LOCUS45777</name>
</gene>